<proteinExistence type="predicted"/>
<dbReference type="SUPFAM" id="SSF51161">
    <property type="entry name" value="Trimeric LpxA-like enzymes"/>
    <property type="match status" value="1"/>
</dbReference>
<evidence type="ECO:0000256" key="1">
    <source>
        <dbReference type="ARBA" id="ARBA00022679"/>
    </source>
</evidence>
<keyword evidence="1" id="KW-0808">Transferase</keyword>
<dbReference type="Gene3D" id="2.160.10.10">
    <property type="entry name" value="Hexapeptide repeat proteins"/>
    <property type="match status" value="1"/>
</dbReference>
<dbReference type="InterPro" id="IPR051159">
    <property type="entry name" value="Hexapeptide_acetyltransf"/>
</dbReference>
<comment type="caution">
    <text evidence="3">The sequence shown here is derived from an EMBL/GenBank/DDBJ whole genome shotgun (WGS) entry which is preliminary data.</text>
</comment>
<evidence type="ECO:0000256" key="2">
    <source>
        <dbReference type="ARBA" id="ARBA00022737"/>
    </source>
</evidence>
<dbReference type="PANTHER" id="PTHR23416:SF78">
    <property type="entry name" value="LIPOPOLYSACCHARIDE BIOSYNTHESIS O-ACETYL TRANSFERASE WBBJ-RELATED"/>
    <property type="match status" value="1"/>
</dbReference>
<organism evidence="3 4">
    <name type="scientific">Aeromonas bestiarum</name>
    <dbReference type="NCBI Taxonomy" id="105751"/>
    <lineage>
        <taxon>Bacteria</taxon>
        <taxon>Pseudomonadati</taxon>
        <taxon>Pseudomonadota</taxon>
        <taxon>Gammaproteobacteria</taxon>
        <taxon>Aeromonadales</taxon>
        <taxon>Aeromonadaceae</taxon>
        <taxon>Aeromonas</taxon>
    </lineage>
</organism>
<evidence type="ECO:0000313" key="4">
    <source>
        <dbReference type="Proteomes" id="UP001168216"/>
    </source>
</evidence>
<accession>A0AAW7ICI4</accession>
<keyword evidence="3" id="KW-0012">Acyltransferase</keyword>
<dbReference type="PROSITE" id="PS00101">
    <property type="entry name" value="HEXAPEP_TRANSFERASES"/>
    <property type="match status" value="1"/>
</dbReference>
<gene>
    <name evidence="3" type="ORF">OB959_17515</name>
</gene>
<name>A0AAW7ICI4_9GAMM</name>
<keyword evidence="2" id="KW-0677">Repeat</keyword>
<protein>
    <submittedName>
        <fullName evidence="3">Acyltransferase</fullName>
    </submittedName>
</protein>
<dbReference type="InterPro" id="IPR011004">
    <property type="entry name" value="Trimer_LpxA-like_sf"/>
</dbReference>
<dbReference type="CDD" id="cd04647">
    <property type="entry name" value="LbH_MAT_like"/>
    <property type="match status" value="1"/>
</dbReference>
<dbReference type="EMBL" id="JAOPLV010000009">
    <property type="protein sequence ID" value="MDM5141572.1"/>
    <property type="molecule type" value="Genomic_DNA"/>
</dbReference>
<reference evidence="3" key="1">
    <citation type="submission" date="2023-08" db="EMBL/GenBank/DDBJ databases">
        <title>WGS of Aeromonas isolates.</title>
        <authorList>
            <person name="Lee H."/>
        </authorList>
    </citation>
    <scope>NUCLEOTIDE SEQUENCE</scope>
    <source>
        <strain evidence="3">SL22</strain>
    </source>
</reference>
<dbReference type="GO" id="GO:0016746">
    <property type="term" value="F:acyltransferase activity"/>
    <property type="evidence" value="ECO:0007669"/>
    <property type="project" value="UniProtKB-KW"/>
</dbReference>
<dbReference type="RefSeq" id="WP_241279871.1">
    <property type="nucleotide sequence ID" value="NZ_JAOPLV010000009.1"/>
</dbReference>
<dbReference type="PANTHER" id="PTHR23416">
    <property type="entry name" value="SIALIC ACID SYNTHASE-RELATED"/>
    <property type="match status" value="1"/>
</dbReference>
<dbReference type="InterPro" id="IPR018357">
    <property type="entry name" value="Hexapep_transf_CS"/>
</dbReference>
<dbReference type="AlphaFoldDB" id="A0AAW7ICI4"/>
<dbReference type="Proteomes" id="UP001168216">
    <property type="component" value="Unassembled WGS sequence"/>
</dbReference>
<evidence type="ECO:0000313" key="3">
    <source>
        <dbReference type="EMBL" id="MDM5141572.1"/>
    </source>
</evidence>
<sequence>MALQTILRKIAMNLLNQVHSSSSNHIHLSPSARLRKCAISIGDGENHFQVDEDAQIRRCNITIEGLGNRLVIHKGCNLRGLVIEVLGNNCTLEIGKNVKNTGPGKLSCREEGTRLLIGDNSLLATGITMLTSDGHDIYGTAGTRINPAKDIIIGTKVWIGQEAMILKGARIEDGSVIGARSIVTGRIETASIAVGNPAKSIRSNVTWDEHLTY</sequence>